<sequence>MPVYILDESIPFGSLVNLGVPCLLPKMSEELQEANNFSLSRQSNLISQLEKKFGELHDVLYPTNVPNDVIESKAMPYVAEDVVFHDPWNMITGKTKYLLAMKGYHNIHKNGVDIGRCMVDGTMYLQMAYVYKCPLRVIVVYDFRVLDADHPNGPKFEIFNQQEMWSYMEMIQGIPIIGWIHKNVCRPVSGQLFVAASYLSCMIKGTIKKPDEEQENMNQ</sequence>
<evidence type="ECO:0000313" key="1">
    <source>
        <dbReference type="Proteomes" id="UP000887574"/>
    </source>
</evidence>
<evidence type="ECO:0000313" key="2">
    <source>
        <dbReference type="WBParaSite" id="jg7834"/>
    </source>
</evidence>
<organism evidence="1 2">
    <name type="scientific">Ditylenchus dipsaci</name>
    <dbReference type="NCBI Taxonomy" id="166011"/>
    <lineage>
        <taxon>Eukaryota</taxon>
        <taxon>Metazoa</taxon>
        <taxon>Ecdysozoa</taxon>
        <taxon>Nematoda</taxon>
        <taxon>Chromadorea</taxon>
        <taxon>Rhabditida</taxon>
        <taxon>Tylenchina</taxon>
        <taxon>Tylenchomorpha</taxon>
        <taxon>Sphaerularioidea</taxon>
        <taxon>Anguinidae</taxon>
        <taxon>Anguininae</taxon>
        <taxon>Ditylenchus</taxon>
    </lineage>
</organism>
<keyword evidence="1" id="KW-1185">Reference proteome</keyword>
<proteinExistence type="predicted"/>
<dbReference type="Proteomes" id="UP000887574">
    <property type="component" value="Unplaced"/>
</dbReference>
<protein>
    <submittedName>
        <fullName evidence="2">Uncharacterized protein</fullName>
    </submittedName>
</protein>
<dbReference type="AlphaFoldDB" id="A0A915ENS7"/>
<name>A0A915ENS7_9BILA</name>
<dbReference type="WBParaSite" id="jg7834">
    <property type="protein sequence ID" value="jg7834"/>
    <property type="gene ID" value="jg7834"/>
</dbReference>
<accession>A0A915ENS7</accession>
<reference evidence="2" key="1">
    <citation type="submission" date="2022-11" db="UniProtKB">
        <authorList>
            <consortium name="WormBaseParasite"/>
        </authorList>
    </citation>
    <scope>IDENTIFICATION</scope>
</reference>